<organism evidence="4 5">
    <name type="scientific">Craurococcus roseus</name>
    <dbReference type="NCBI Taxonomy" id="77585"/>
    <lineage>
        <taxon>Bacteria</taxon>
        <taxon>Pseudomonadati</taxon>
        <taxon>Pseudomonadota</taxon>
        <taxon>Alphaproteobacteria</taxon>
        <taxon>Acetobacterales</taxon>
        <taxon>Acetobacteraceae</taxon>
        <taxon>Craurococcus</taxon>
    </lineage>
</organism>
<dbReference type="InterPro" id="IPR020843">
    <property type="entry name" value="ER"/>
</dbReference>
<dbReference type="NCBIfam" id="TIGR02824">
    <property type="entry name" value="quinone_pig3"/>
    <property type="match status" value="1"/>
</dbReference>
<dbReference type="Pfam" id="PF08240">
    <property type="entry name" value="ADH_N"/>
    <property type="match status" value="1"/>
</dbReference>
<dbReference type="InterPro" id="IPR014189">
    <property type="entry name" value="Quinone_OxRdtase_PIG3"/>
</dbReference>
<evidence type="ECO:0000256" key="2">
    <source>
        <dbReference type="ARBA" id="ARBA00023002"/>
    </source>
</evidence>
<sequence length="344" mass="35828">MAAAGNDAAAVPRRMSYVAHGGGGGPEVLKIATGDVPQPGPDEVLIRVLAAGVNRPDVSQRKGEYPPPPGASPILGLEVAGEVVAAGPQAAGAWKPGDRVCALTNGGGYAEYCVAPAPQCLPWPRGYDAVRAAALCETAFTVWANLFGHGRLKEGETALVHGGTSGIGVTAIQFAKAFGARVIATAGSPEKCQACLDLGADAAIDYKKQDFVQEVKTITEGKLADVVLDMVGGAYFERNLRCLRMDGRLVIIAFLGGAVADEVDLRPIMVRRLTVTGSTMRPRTTAQKGEIAAALREKVWPLLDAGRCAPPVFKVFPMAEAAAAHALMESSKHIGKIVLRVAEG</sequence>
<accession>A0ABN1FIR0</accession>
<evidence type="ECO:0000259" key="3">
    <source>
        <dbReference type="SMART" id="SM00829"/>
    </source>
</evidence>
<proteinExistence type="predicted"/>
<keyword evidence="2" id="KW-0560">Oxidoreductase</keyword>
<protein>
    <submittedName>
        <fullName evidence="4">NAD(P)H-quinone oxidoreductase</fullName>
    </submittedName>
</protein>
<comment type="caution">
    <text evidence="4">The sequence shown here is derived from an EMBL/GenBank/DDBJ whole genome shotgun (WGS) entry which is preliminary data.</text>
</comment>
<dbReference type="Gene3D" id="3.40.50.720">
    <property type="entry name" value="NAD(P)-binding Rossmann-like Domain"/>
    <property type="match status" value="1"/>
</dbReference>
<evidence type="ECO:0000256" key="1">
    <source>
        <dbReference type="ARBA" id="ARBA00022857"/>
    </source>
</evidence>
<dbReference type="CDD" id="cd05276">
    <property type="entry name" value="p53_inducible_oxidoreductase"/>
    <property type="match status" value="1"/>
</dbReference>
<dbReference type="InterPro" id="IPR013154">
    <property type="entry name" value="ADH-like_N"/>
</dbReference>
<dbReference type="Proteomes" id="UP001501588">
    <property type="component" value="Unassembled WGS sequence"/>
</dbReference>
<reference evidence="4 5" key="1">
    <citation type="journal article" date="2019" name="Int. J. Syst. Evol. Microbiol.">
        <title>The Global Catalogue of Microorganisms (GCM) 10K type strain sequencing project: providing services to taxonomists for standard genome sequencing and annotation.</title>
        <authorList>
            <consortium name="The Broad Institute Genomics Platform"/>
            <consortium name="The Broad Institute Genome Sequencing Center for Infectious Disease"/>
            <person name="Wu L."/>
            <person name="Ma J."/>
        </authorList>
    </citation>
    <scope>NUCLEOTIDE SEQUENCE [LARGE SCALE GENOMIC DNA]</scope>
    <source>
        <strain evidence="4 5">JCM 9933</strain>
    </source>
</reference>
<dbReference type="PANTHER" id="PTHR48106">
    <property type="entry name" value="QUINONE OXIDOREDUCTASE PIG3-RELATED"/>
    <property type="match status" value="1"/>
</dbReference>
<dbReference type="SUPFAM" id="SSF50129">
    <property type="entry name" value="GroES-like"/>
    <property type="match status" value="1"/>
</dbReference>
<dbReference type="Pfam" id="PF00107">
    <property type="entry name" value="ADH_zinc_N"/>
    <property type="match status" value="1"/>
</dbReference>
<dbReference type="InterPro" id="IPR011032">
    <property type="entry name" value="GroES-like_sf"/>
</dbReference>
<keyword evidence="5" id="KW-1185">Reference proteome</keyword>
<dbReference type="EMBL" id="BAAAFZ010000051">
    <property type="protein sequence ID" value="GAA0591604.1"/>
    <property type="molecule type" value="Genomic_DNA"/>
</dbReference>
<dbReference type="SMART" id="SM00829">
    <property type="entry name" value="PKS_ER"/>
    <property type="match status" value="1"/>
</dbReference>
<keyword evidence="1" id="KW-0521">NADP</keyword>
<dbReference type="SUPFAM" id="SSF51735">
    <property type="entry name" value="NAD(P)-binding Rossmann-fold domains"/>
    <property type="match status" value="1"/>
</dbReference>
<name>A0ABN1FIR0_9PROT</name>
<dbReference type="PANTHER" id="PTHR48106:SF8">
    <property type="entry name" value="OS02G0805600 PROTEIN"/>
    <property type="match status" value="1"/>
</dbReference>
<dbReference type="RefSeq" id="WP_408871567.1">
    <property type="nucleotide sequence ID" value="NZ_BAAAFZ010000051.1"/>
</dbReference>
<feature type="domain" description="Enoyl reductase (ER)" evidence="3">
    <location>
        <begin position="24"/>
        <end position="339"/>
    </location>
</feature>
<dbReference type="Gene3D" id="3.90.180.10">
    <property type="entry name" value="Medium-chain alcohol dehydrogenases, catalytic domain"/>
    <property type="match status" value="1"/>
</dbReference>
<dbReference type="InterPro" id="IPR013149">
    <property type="entry name" value="ADH-like_C"/>
</dbReference>
<gene>
    <name evidence="4" type="ORF">GCM10009416_32550</name>
</gene>
<evidence type="ECO:0000313" key="4">
    <source>
        <dbReference type="EMBL" id="GAA0591604.1"/>
    </source>
</evidence>
<evidence type="ECO:0000313" key="5">
    <source>
        <dbReference type="Proteomes" id="UP001501588"/>
    </source>
</evidence>
<dbReference type="InterPro" id="IPR036291">
    <property type="entry name" value="NAD(P)-bd_dom_sf"/>
</dbReference>